<keyword evidence="2" id="KW-1185">Reference proteome</keyword>
<dbReference type="SUPFAM" id="SSF53448">
    <property type="entry name" value="Nucleotide-diphospho-sugar transferases"/>
    <property type="match status" value="1"/>
</dbReference>
<proteinExistence type="predicted"/>
<organism evidence="1 2">
    <name type="scientific">Granulicella pectinivorans</name>
    <dbReference type="NCBI Taxonomy" id="474950"/>
    <lineage>
        <taxon>Bacteria</taxon>
        <taxon>Pseudomonadati</taxon>
        <taxon>Acidobacteriota</taxon>
        <taxon>Terriglobia</taxon>
        <taxon>Terriglobales</taxon>
        <taxon>Acidobacteriaceae</taxon>
        <taxon>Granulicella</taxon>
    </lineage>
</organism>
<protein>
    <recommendedName>
        <fullName evidence="3">Glucosylglycerate synthase</fullName>
    </recommendedName>
</protein>
<dbReference type="STRING" id="474950.SAMN05421771_4014"/>
<dbReference type="OrthoDB" id="9759709at2"/>
<dbReference type="EMBL" id="FOZL01000002">
    <property type="protein sequence ID" value="SFS21040.1"/>
    <property type="molecule type" value="Genomic_DNA"/>
</dbReference>
<evidence type="ECO:0000313" key="2">
    <source>
        <dbReference type="Proteomes" id="UP000199024"/>
    </source>
</evidence>
<dbReference type="AlphaFoldDB" id="A0A1I6MZB7"/>
<gene>
    <name evidence="1" type="ORF">SAMN05421771_4014</name>
</gene>
<dbReference type="Proteomes" id="UP000199024">
    <property type="component" value="Unassembled WGS sequence"/>
</dbReference>
<name>A0A1I6MZB7_9BACT</name>
<dbReference type="RefSeq" id="WP_089843147.1">
    <property type="nucleotide sequence ID" value="NZ_FOZL01000002.1"/>
</dbReference>
<reference evidence="1 2" key="1">
    <citation type="submission" date="2016-10" db="EMBL/GenBank/DDBJ databases">
        <authorList>
            <person name="de Groot N.N."/>
        </authorList>
    </citation>
    <scope>NUCLEOTIDE SEQUENCE [LARGE SCALE GENOMIC DNA]</scope>
    <source>
        <strain evidence="1 2">DSM 21001</strain>
    </source>
</reference>
<evidence type="ECO:0008006" key="3">
    <source>
        <dbReference type="Google" id="ProtNLM"/>
    </source>
</evidence>
<sequence>MATLPTTSDIPAATQTSTKAPLLVSLSPLDPEGLQETLQHLAEALPGESLLVATPDAVPDSSPAVPNIRLVPSTLPSTDTWLLNASDFQNAARIAKEHNAGAVLLLGADSGKISPATLRELTEAIATGSDLIVPSYRVGPREGLVNSAILYPVTRSLFGTRPRYPMAIDLGLSLRMAEKLGAAAQRYTAINQPEALLWPVAEATSAGYTIHETGIIDRLIPQPSGAVDLNSVLARVAGSLFADVDAKAALWQRIRTTQTRFAPISTGHEALEAPDVSSMIETFRIGYTNLAEIWSLVLPPNSLLGLKRLAAMSPSTFRMPDALWARTIFDFILAYRLRTLNRGHLLGALTPLYLAWVASHLLQATDATAAERHIETVAAAFEADKPYLVSRWRWPDRFNP</sequence>
<dbReference type="InterPro" id="IPR029044">
    <property type="entry name" value="Nucleotide-diphossugar_trans"/>
</dbReference>
<evidence type="ECO:0000313" key="1">
    <source>
        <dbReference type="EMBL" id="SFS21040.1"/>
    </source>
</evidence>
<accession>A0A1I6MZB7</accession>